<feature type="non-terminal residue" evidence="1">
    <location>
        <position position="1"/>
    </location>
</feature>
<dbReference type="EMBL" id="BART01039345">
    <property type="protein sequence ID" value="GAH13046.1"/>
    <property type="molecule type" value="Genomic_DNA"/>
</dbReference>
<protein>
    <submittedName>
        <fullName evidence="1">Uncharacterized protein</fullName>
    </submittedName>
</protein>
<accession>X1CX40</accession>
<comment type="caution">
    <text evidence="1">The sequence shown here is derived from an EMBL/GenBank/DDBJ whole genome shotgun (WGS) entry which is preliminary data.</text>
</comment>
<sequence length="39" mass="4289">VVQDLTSFPSTHTIFVFSVKPCIAPNIKAINPVIIISYD</sequence>
<proteinExistence type="predicted"/>
<organism evidence="1">
    <name type="scientific">marine sediment metagenome</name>
    <dbReference type="NCBI Taxonomy" id="412755"/>
    <lineage>
        <taxon>unclassified sequences</taxon>
        <taxon>metagenomes</taxon>
        <taxon>ecological metagenomes</taxon>
    </lineage>
</organism>
<gene>
    <name evidence="1" type="ORF">S01H4_64720</name>
</gene>
<reference evidence="1" key="1">
    <citation type="journal article" date="2014" name="Front. Microbiol.">
        <title>High frequency of phylogenetically diverse reductive dehalogenase-homologous genes in deep subseafloor sedimentary metagenomes.</title>
        <authorList>
            <person name="Kawai M."/>
            <person name="Futagami T."/>
            <person name="Toyoda A."/>
            <person name="Takaki Y."/>
            <person name="Nishi S."/>
            <person name="Hori S."/>
            <person name="Arai W."/>
            <person name="Tsubouchi T."/>
            <person name="Morono Y."/>
            <person name="Uchiyama I."/>
            <person name="Ito T."/>
            <person name="Fujiyama A."/>
            <person name="Inagaki F."/>
            <person name="Takami H."/>
        </authorList>
    </citation>
    <scope>NUCLEOTIDE SEQUENCE</scope>
    <source>
        <strain evidence="1">Expedition CK06-06</strain>
    </source>
</reference>
<dbReference type="AlphaFoldDB" id="X1CX40"/>
<name>X1CX40_9ZZZZ</name>
<evidence type="ECO:0000313" key="1">
    <source>
        <dbReference type="EMBL" id="GAH13046.1"/>
    </source>
</evidence>